<dbReference type="KEGG" id="maqu:Maq22A_1p37495"/>
<dbReference type="InterPro" id="IPR014756">
    <property type="entry name" value="Ig_E-set"/>
</dbReference>
<geneLocation type="plasmid" evidence="10">
    <name>pMaq22A_1p DNA</name>
</geneLocation>
<comment type="subcellular location">
    <subcellularLocation>
        <location evidence="1">Periplasm</location>
    </subcellularLocation>
</comment>
<proteinExistence type="inferred from homology"/>
<evidence type="ECO:0000256" key="2">
    <source>
        <dbReference type="ARBA" id="ARBA00005001"/>
    </source>
</evidence>
<dbReference type="InterPro" id="IPR007444">
    <property type="entry name" value="Glucan_biosyn_MdoG_C"/>
</dbReference>
<feature type="region of interest" description="Disordered" evidence="6">
    <location>
        <begin position="23"/>
        <end position="51"/>
    </location>
</feature>
<dbReference type="InterPro" id="IPR013783">
    <property type="entry name" value="Ig-like_fold"/>
</dbReference>
<dbReference type="Gene3D" id="2.70.98.10">
    <property type="match status" value="1"/>
</dbReference>
<evidence type="ECO:0000313" key="9">
    <source>
        <dbReference type="EMBL" id="BAQ49680.1"/>
    </source>
</evidence>
<gene>
    <name evidence="9" type="primary">mdoG</name>
    <name evidence="9" type="ORF">Maq22A_1p37495</name>
</gene>
<feature type="domain" description="Glucan biosynthesis periplasmic MdoG C-terminal" evidence="8">
    <location>
        <begin position="53"/>
        <end position="536"/>
    </location>
</feature>
<dbReference type="RefSeq" id="WP_060850693.1">
    <property type="nucleotide sequence ID" value="NZ_AP014705.1"/>
</dbReference>
<dbReference type="Gene3D" id="2.60.40.10">
    <property type="entry name" value="Immunoglobulins"/>
    <property type="match status" value="1"/>
</dbReference>
<keyword evidence="5" id="KW-0574">Periplasm</keyword>
<feature type="compositionally biased region" description="Pro residues" evidence="6">
    <location>
        <begin position="32"/>
        <end position="50"/>
    </location>
</feature>
<feature type="signal peptide" evidence="7">
    <location>
        <begin position="1"/>
        <end position="26"/>
    </location>
</feature>
<dbReference type="GO" id="GO:0030288">
    <property type="term" value="C:outer membrane-bounded periplasmic space"/>
    <property type="evidence" value="ECO:0007669"/>
    <property type="project" value="TreeGrafter"/>
</dbReference>
<evidence type="ECO:0000256" key="7">
    <source>
        <dbReference type="SAM" id="SignalP"/>
    </source>
</evidence>
<protein>
    <submittedName>
        <fullName evidence="9">Glucan biosynthesis protein G</fullName>
    </submittedName>
</protein>
<dbReference type="AlphaFoldDB" id="A0A0C6G1C7"/>
<dbReference type="InterPro" id="IPR011013">
    <property type="entry name" value="Gal_mutarotase_sf_dom"/>
</dbReference>
<dbReference type="PATRIC" id="fig|270351.10.peg.6774"/>
<dbReference type="Proteomes" id="UP000061432">
    <property type="component" value="Plasmid pMaq22A_1p"/>
</dbReference>
<dbReference type="Pfam" id="PF04349">
    <property type="entry name" value="MdoG"/>
    <property type="match status" value="1"/>
</dbReference>
<keyword evidence="9" id="KW-0614">Plasmid</keyword>
<dbReference type="PIRSF" id="PIRSF006281">
    <property type="entry name" value="MdoG"/>
    <property type="match status" value="1"/>
</dbReference>
<evidence type="ECO:0000256" key="1">
    <source>
        <dbReference type="ARBA" id="ARBA00004418"/>
    </source>
</evidence>
<dbReference type="GO" id="GO:0051274">
    <property type="term" value="P:beta-glucan biosynthetic process"/>
    <property type="evidence" value="ECO:0007669"/>
    <property type="project" value="TreeGrafter"/>
</dbReference>
<evidence type="ECO:0000256" key="5">
    <source>
        <dbReference type="ARBA" id="ARBA00022764"/>
    </source>
</evidence>
<reference evidence="9 10" key="1">
    <citation type="journal article" date="2015" name="Genome Announc.">
        <title>Complete Genome Sequence of Methylobacterium aquaticum Strain 22A, Isolated from Racomitrium japonicum Moss.</title>
        <authorList>
            <person name="Tani A."/>
            <person name="Ogura Y."/>
            <person name="Hayashi T."/>
            <person name="Kimbara K."/>
        </authorList>
    </citation>
    <scope>NUCLEOTIDE SEQUENCE [LARGE SCALE GENOMIC DNA]</scope>
    <source>
        <strain evidence="9 10">MA-22A</strain>
        <plasmid evidence="10">Plasmid pMaq22A_1p DNA</plasmid>
    </source>
</reference>
<dbReference type="PANTHER" id="PTHR30504">
    <property type="entry name" value="GLUCANS BIOSYNTHESIS PROTEIN"/>
    <property type="match status" value="1"/>
</dbReference>
<dbReference type="OrthoDB" id="9777817at2"/>
<organism evidence="9 10">
    <name type="scientific">Methylobacterium aquaticum</name>
    <dbReference type="NCBI Taxonomy" id="270351"/>
    <lineage>
        <taxon>Bacteria</taxon>
        <taxon>Pseudomonadati</taxon>
        <taxon>Pseudomonadota</taxon>
        <taxon>Alphaproteobacteria</taxon>
        <taxon>Hyphomicrobiales</taxon>
        <taxon>Methylobacteriaceae</taxon>
        <taxon>Methylobacterium</taxon>
    </lineage>
</organism>
<dbReference type="PROSITE" id="PS51318">
    <property type="entry name" value="TAT"/>
    <property type="match status" value="1"/>
</dbReference>
<evidence type="ECO:0000256" key="3">
    <source>
        <dbReference type="ARBA" id="ARBA00009284"/>
    </source>
</evidence>
<dbReference type="PANTHER" id="PTHR30504:SF2">
    <property type="entry name" value="GLUCANS BIOSYNTHESIS PROTEIN G"/>
    <property type="match status" value="1"/>
</dbReference>
<dbReference type="EMBL" id="AP014705">
    <property type="protein sequence ID" value="BAQ49680.1"/>
    <property type="molecule type" value="Genomic_DNA"/>
</dbReference>
<dbReference type="FunFam" id="2.70.98.10:FF:000001">
    <property type="entry name" value="Glucans biosynthesis protein G"/>
    <property type="match status" value="1"/>
</dbReference>
<dbReference type="GO" id="GO:0030246">
    <property type="term" value="F:carbohydrate binding"/>
    <property type="evidence" value="ECO:0007669"/>
    <property type="project" value="InterPro"/>
</dbReference>
<comment type="similarity">
    <text evidence="3">Belongs to the OpgD/OpgG family.</text>
</comment>
<keyword evidence="4 7" id="KW-0732">Signal</keyword>
<accession>A0A0C6G1C7</accession>
<reference evidence="10" key="2">
    <citation type="submission" date="2015-01" db="EMBL/GenBank/DDBJ databases">
        <title>Complete genome sequence of Methylobacterium aquaticum strain 22A.</title>
        <authorList>
            <person name="Tani A."/>
            <person name="Ogura Y."/>
            <person name="Hayashi T."/>
        </authorList>
    </citation>
    <scope>NUCLEOTIDE SEQUENCE [LARGE SCALE GENOMIC DNA]</scope>
    <source>
        <strain evidence="10">MA-22A</strain>
        <plasmid evidence="10">Plasmid pMaq22A_1p DNA</plasmid>
    </source>
</reference>
<evidence type="ECO:0000259" key="8">
    <source>
        <dbReference type="Pfam" id="PF04349"/>
    </source>
</evidence>
<dbReference type="UniPathway" id="UPA00637"/>
<dbReference type="InterPro" id="IPR006311">
    <property type="entry name" value="TAT_signal"/>
</dbReference>
<name>A0A0C6G1C7_9HYPH</name>
<evidence type="ECO:0000256" key="4">
    <source>
        <dbReference type="ARBA" id="ARBA00022729"/>
    </source>
</evidence>
<feature type="chain" id="PRO_5002189709" evidence="7">
    <location>
        <begin position="27"/>
        <end position="539"/>
    </location>
</feature>
<comment type="pathway">
    <text evidence="2">Glycan metabolism; osmoregulated periplasmic glucan (OPG) biosynthesis.</text>
</comment>
<dbReference type="InterPro" id="IPR014438">
    <property type="entry name" value="Glucan_biosyn_MdoG/MdoD"/>
</dbReference>
<dbReference type="GO" id="GO:0003824">
    <property type="term" value="F:catalytic activity"/>
    <property type="evidence" value="ECO:0007669"/>
    <property type="project" value="InterPro"/>
</dbReference>
<dbReference type="SUPFAM" id="SSF74650">
    <property type="entry name" value="Galactose mutarotase-like"/>
    <property type="match status" value="1"/>
</dbReference>
<evidence type="ECO:0000256" key="6">
    <source>
        <dbReference type="SAM" id="MobiDB-lite"/>
    </source>
</evidence>
<dbReference type="SUPFAM" id="SSF81296">
    <property type="entry name" value="E set domains"/>
    <property type="match status" value="1"/>
</dbReference>
<sequence length="539" mass="59645">MTISPSRRALLAGLLSSAALSRAASAQVGPTQPGPSALPPPEPAPAPSGPPRFRFDEVVRRAKALAGAPFEASVAPLPAPLASLDYDAWRDIRFRPDKALLGDQDGPFRLQLFHLGFLYTRPVVVNVVRDGVPTPVPYQPALFDYGRTTIDKPLPVNLGFAGFRLHYPLNKPGVLDELISFLGASYYRFLGRDQLYGLSARGLAVNVEGVGGPEEFPVFREFWIEMPPKGADRAVIYALLDGPSCTGAFQFLVYPGDETVVDVRCTLIPRREMATVGLAPLTSMFFIGENDRHHSDDYRPELHDSDGLLMQSGGGEWIWRPLRNPKERWVSAFEDRNPKGFGLMQRDRVFEDYQDLEAFYHRRPGYWVEPQGEWGEGTVRLVELPTENETHDNIVASWQPKQPYKPGEAVELSYKIRSLAETDDLHPGGRVVNTYVARTTASGGTADASEPRTRRFLVDFSGGDLAYWLTDPKAVEIVPSTTAGKITAISLVPNLHVKGFRAAIDVRLDGAGQSTELRAFLRARGQTLTETWTYPWKAA</sequence>
<evidence type="ECO:0000313" key="10">
    <source>
        <dbReference type="Proteomes" id="UP000061432"/>
    </source>
</evidence>
<dbReference type="InterPro" id="IPR014718">
    <property type="entry name" value="GH-type_carb-bd"/>
</dbReference>